<keyword evidence="3" id="KW-1185">Reference proteome</keyword>
<evidence type="ECO:0000313" key="2">
    <source>
        <dbReference type="EMBL" id="OIW06556.1"/>
    </source>
</evidence>
<reference evidence="2 3" key="1">
    <citation type="journal article" date="2017" name="Plant Biotechnol. J.">
        <title>A comprehensive draft genome sequence for lupin (Lupinus angustifolius), an emerging health food: insights into plant-microbe interactions and legume evolution.</title>
        <authorList>
            <person name="Hane J.K."/>
            <person name="Ming Y."/>
            <person name="Kamphuis L.G."/>
            <person name="Nelson M.N."/>
            <person name="Garg G."/>
            <person name="Atkins C.A."/>
            <person name="Bayer P.E."/>
            <person name="Bravo A."/>
            <person name="Bringans S."/>
            <person name="Cannon S."/>
            <person name="Edwards D."/>
            <person name="Foley R."/>
            <person name="Gao L.L."/>
            <person name="Harrison M.J."/>
            <person name="Huang W."/>
            <person name="Hurgobin B."/>
            <person name="Li S."/>
            <person name="Liu C.W."/>
            <person name="McGrath A."/>
            <person name="Morahan G."/>
            <person name="Murray J."/>
            <person name="Weller J."/>
            <person name="Jian J."/>
            <person name="Singh K.B."/>
        </authorList>
    </citation>
    <scope>NUCLEOTIDE SEQUENCE</scope>
    <source>
        <strain evidence="3">cv. Tanjil</strain>
        <tissue evidence="2">Whole plant</tissue>
    </source>
</reference>
<gene>
    <name evidence="2" type="ORF">TanjilG_03950</name>
</gene>
<dbReference type="InterPro" id="IPR007317">
    <property type="entry name" value="GET4"/>
</dbReference>
<dbReference type="PANTHER" id="PTHR12875">
    <property type="entry name" value="GOLGI TO ER TRAFFIC PROTEIN 4 HOMOLOG"/>
    <property type="match status" value="1"/>
</dbReference>
<dbReference type="Gene3D" id="1.25.40.10">
    <property type="entry name" value="Tetratricopeptide repeat domain"/>
    <property type="match status" value="2"/>
</dbReference>
<dbReference type="AlphaFoldDB" id="A0A4P1RAM6"/>
<proteinExistence type="inferred from homology"/>
<dbReference type="GO" id="GO:0005829">
    <property type="term" value="C:cytosol"/>
    <property type="evidence" value="ECO:0007669"/>
    <property type="project" value="TreeGrafter"/>
</dbReference>
<dbReference type="GO" id="GO:0045048">
    <property type="term" value="P:protein insertion into ER membrane"/>
    <property type="evidence" value="ECO:0007669"/>
    <property type="project" value="InterPro"/>
</dbReference>
<dbReference type="STRING" id="3871.A0A4P1RAM6"/>
<dbReference type="PANTHER" id="PTHR12875:SF0">
    <property type="entry name" value="GOLGI TO ER TRAFFIC PROTEIN 4 HOMOLOG"/>
    <property type="match status" value="1"/>
</dbReference>
<accession>A0A4P1RAM6</accession>
<dbReference type="Gramene" id="OIW06556">
    <property type="protein sequence ID" value="OIW06556"/>
    <property type="gene ID" value="TanjilG_03950"/>
</dbReference>
<sequence length="296" mass="33617">MMSRQRTRRAELPPAQDNIDKLEKVVNEGNYYGAQQMYKSISARYVSAERYSEALDILHSGACIQLTQGQVICGAELALLFVETLGKGKIPYDDETLDLVKRIFEKFPQVPLPPHLWDVDDMQQLSEEIRTAKARVEGCYSFLKAAIKWSSEFGASSTGSPELHIMLAEYIYSESPEVCYPGEDDLAIARAVLRYLCLGNLKDANILMGEIKKQAESTEVQFPQTDLMQFIIFLLQTMERNAPPLFNMLRANFKPSIDREPAFHEMLDDIAGKFYGIQRRDPMGMIGDMFKMMGPM</sequence>
<name>A0A4P1RAM6_LUPAN</name>
<evidence type="ECO:0000313" key="3">
    <source>
        <dbReference type="Proteomes" id="UP000188354"/>
    </source>
</evidence>
<organism evidence="2 3">
    <name type="scientific">Lupinus angustifolius</name>
    <name type="common">Narrow-leaved blue lupine</name>
    <dbReference type="NCBI Taxonomy" id="3871"/>
    <lineage>
        <taxon>Eukaryota</taxon>
        <taxon>Viridiplantae</taxon>
        <taxon>Streptophyta</taxon>
        <taxon>Embryophyta</taxon>
        <taxon>Tracheophyta</taxon>
        <taxon>Spermatophyta</taxon>
        <taxon>Magnoliopsida</taxon>
        <taxon>eudicotyledons</taxon>
        <taxon>Gunneridae</taxon>
        <taxon>Pentapetalae</taxon>
        <taxon>rosids</taxon>
        <taxon>fabids</taxon>
        <taxon>Fabales</taxon>
        <taxon>Fabaceae</taxon>
        <taxon>Papilionoideae</taxon>
        <taxon>50 kb inversion clade</taxon>
        <taxon>genistoids sensu lato</taxon>
        <taxon>core genistoids</taxon>
        <taxon>Genisteae</taxon>
        <taxon>Lupinus</taxon>
    </lineage>
</organism>
<comment type="similarity">
    <text evidence="1">Belongs to the GET4 family.</text>
</comment>
<dbReference type="InterPro" id="IPR011990">
    <property type="entry name" value="TPR-like_helical_dom_sf"/>
</dbReference>
<dbReference type="Proteomes" id="UP000188354">
    <property type="component" value="Chromosome LG08"/>
</dbReference>
<evidence type="ECO:0008006" key="4">
    <source>
        <dbReference type="Google" id="ProtNLM"/>
    </source>
</evidence>
<dbReference type="Pfam" id="PF04190">
    <property type="entry name" value="GET4"/>
    <property type="match status" value="2"/>
</dbReference>
<protein>
    <recommendedName>
        <fullName evidence="4">Golgi to ER traffic protein 4 homolog</fullName>
    </recommendedName>
</protein>
<dbReference type="EMBL" id="CM007368">
    <property type="protein sequence ID" value="OIW06556.1"/>
    <property type="molecule type" value="Genomic_DNA"/>
</dbReference>
<evidence type="ECO:0000256" key="1">
    <source>
        <dbReference type="ARBA" id="ARBA00005351"/>
    </source>
</evidence>